<protein>
    <submittedName>
        <fullName evidence="4">Transporter substrate-binding domain-containing protein</fullName>
    </submittedName>
</protein>
<keyword evidence="2" id="KW-0732">Signal</keyword>
<dbReference type="Gene3D" id="3.40.190.10">
    <property type="entry name" value="Periplasmic binding protein-like II"/>
    <property type="match status" value="2"/>
</dbReference>
<accession>A0ABS8WFS2</accession>
<dbReference type="PANTHER" id="PTHR35936:SF25">
    <property type="entry name" value="ABC TRANSPORTER SUBSTRATE-BINDING PROTEIN"/>
    <property type="match status" value="1"/>
</dbReference>
<organism evidence="4 5">
    <name type="scientific">Motilimonas cestriensis</name>
    <dbReference type="NCBI Taxonomy" id="2742685"/>
    <lineage>
        <taxon>Bacteria</taxon>
        <taxon>Pseudomonadati</taxon>
        <taxon>Pseudomonadota</taxon>
        <taxon>Gammaproteobacteria</taxon>
        <taxon>Alteromonadales</taxon>
        <taxon>Alteromonadales genera incertae sedis</taxon>
        <taxon>Motilimonas</taxon>
    </lineage>
</organism>
<evidence type="ECO:0000313" key="5">
    <source>
        <dbReference type="Proteomes" id="UP001201273"/>
    </source>
</evidence>
<reference evidence="4 5" key="1">
    <citation type="journal article" date="2022" name="Environ. Microbiol. Rep.">
        <title>Eco-phylogenetic analyses reveal divergent evolution of vitamin B12 metabolism in the marine bacterial family 'Psychromonadaceae'.</title>
        <authorList>
            <person name="Jin X."/>
            <person name="Yang Y."/>
            <person name="Cao H."/>
            <person name="Gao B."/>
            <person name="Zhao Z."/>
        </authorList>
    </citation>
    <scope>NUCLEOTIDE SEQUENCE [LARGE SCALE GENOMIC DNA]</scope>
    <source>
        <strain evidence="4 5">MKS20</strain>
    </source>
</reference>
<evidence type="ECO:0000256" key="1">
    <source>
        <dbReference type="ARBA" id="ARBA00010333"/>
    </source>
</evidence>
<evidence type="ECO:0000313" key="4">
    <source>
        <dbReference type="EMBL" id="MCE2596404.1"/>
    </source>
</evidence>
<evidence type="ECO:0000256" key="2">
    <source>
        <dbReference type="ARBA" id="ARBA00022729"/>
    </source>
</evidence>
<dbReference type="RefSeq" id="WP_233054047.1">
    <property type="nucleotide sequence ID" value="NZ_JAIMJA010000019.1"/>
</dbReference>
<dbReference type="InterPro" id="IPR001638">
    <property type="entry name" value="Solute-binding_3/MltF_N"/>
</dbReference>
<dbReference type="Pfam" id="PF00497">
    <property type="entry name" value="SBP_bac_3"/>
    <property type="match status" value="1"/>
</dbReference>
<dbReference type="EMBL" id="JAIMJA010000019">
    <property type="protein sequence ID" value="MCE2596404.1"/>
    <property type="molecule type" value="Genomic_DNA"/>
</dbReference>
<dbReference type="SUPFAM" id="SSF53850">
    <property type="entry name" value="Periplasmic binding protein-like II"/>
    <property type="match status" value="1"/>
</dbReference>
<gene>
    <name evidence="4" type="ORF">K6Y31_16530</name>
</gene>
<comment type="caution">
    <text evidence="4">The sequence shown here is derived from an EMBL/GenBank/DDBJ whole genome shotgun (WGS) entry which is preliminary data.</text>
</comment>
<feature type="domain" description="Solute-binding protein family 3/N-terminal" evidence="3">
    <location>
        <begin position="34"/>
        <end position="196"/>
    </location>
</feature>
<proteinExistence type="inferred from homology"/>
<dbReference type="PANTHER" id="PTHR35936">
    <property type="entry name" value="MEMBRANE-BOUND LYTIC MUREIN TRANSGLYCOSYLASE F"/>
    <property type="match status" value="1"/>
</dbReference>
<evidence type="ECO:0000259" key="3">
    <source>
        <dbReference type="Pfam" id="PF00497"/>
    </source>
</evidence>
<dbReference type="Proteomes" id="UP001201273">
    <property type="component" value="Unassembled WGS sequence"/>
</dbReference>
<sequence length="251" mass="29157">MKPNCRYYLLFILIISSGHSYSETVKIGYFILPPHMDVGSKGEAQGASVSYVDVIFKQMGYDVEWVGPMPYMRLMNKIEKGEIDVLPLMQESEKEPHFYFPDHPYYRPQSVFIMKKSHPLAEIRSVDDIRNLKIGFIAGVEPSPFIQAHLQELSIEYLPQQNWLELNLMKLQRSRIDAIYDLNQISALLQARKMGMEDDLKILSLPEPVGEMFIGISKKSALSKRIIKDYNRLHDNFKVEYEDLLADELHR</sequence>
<keyword evidence="5" id="KW-1185">Reference proteome</keyword>
<comment type="similarity">
    <text evidence="1">Belongs to the bacterial solute-binding protein 3 family.</text>
</comment>
<name>A0ABS8WFS2_9GAMM</name>